<comment type="caution">
    <text evidence="2">The sequence shown here is derived from an EMBL/GenBank/DDBJ whole genome shotgun (WGS) entry which is preliminary data.</text>
</comment>
<name>A0A9D5C8J6_9LILI</name>
<reference evidence="2" key="2">
    <citation type="journal article" date="2022" name="Hortic Res">
        <title>The genome of Dioscorea zingiberensis sheds light on the biosynthesis, origin and evolution of the medicinally important diosgenin saponins.</title>
        <authorList>
            <person name="Li Y."/>
            <person name="Tan C."/>
            <person name="Li Z."/>
            <person name="Guo J."/>
            <person name="Li S."/>
            <person name="Chen X."/>
            <person name="Wang C."/>
            <person name="Dai X."/>
            <person name="Yang H."/>
            <person name="Song W."/>
            <person name="Hou L."/>
            <person name="Xu J."/>
            <person name="Tong Z."/>
            <person name="Xu A."/>
            <person name="Yuan X."/>
            <person name="Wang W."/>
            <person name="Yang Q."/>
            <person name="Chen L."/>
            <person name="Sun Z."/>
            <person name="Wang K."/>
            <person name="Pan B."/>
            <person name="Chen J."/>
            <person name="Bao Y."/>
            <person name="Liu F."/>
            <person name="Qi X."/>
            <person name="Gang D.R."/>
            <person name="Wen J."/>
            <person name="Li J."/>
        </authorList>
    </citation>
    <scope>NUCLEOTIDE SEQUENCE</scope>
    <source>
        <strain evidence="2">Dzin_1.0</strain>
    </source>
</reference>
<sequence length="165" mass="17705">MQQHAIQQMLNDMMVNNRGMPQQSLSAPNVGGNVAADVIGAGGSLTPRMNTGPVRSGPMLGNSATGMPSHALGPAPSRSNSFKSATNTGAISGNSFNSRQDLPQNLHLPELDHDIVQEFAENGIFNESEKQTDNQTLSPFKSKKQRGKECTECRKAAWLARGEEQ</sequence>
<evidence type="ECO:0000313" key="2">
    <source>
        <dbReference type="EMBL" id="KAJ0968330.1"/>
    </source>
</evidence>
<dbReference type="OrthoDB" id="774557at2759"/>
<feature type="region of interest" description="Disordered" evidence="1">
    <location>
        <begin position="62"/>
        <end position="102"/>
    </location>
</feature>
<feature type="region of interest" description="Disordered" evidence="1">
    <location>
        <begin position="124"/>
        <end position="149"/>
    </location>
</feature>
<keyword evidence="3" id="KW-1185">Reference proteome</keyword>
<organism evidence="2 3">
    <name type="scientific">Dioscorea zingiberensis</name>
    <dbReference type="NCBI Taxonomy" id="325984"/>
    <lineage>
        <taxon>Eukaryota</taxon>
        <taxon>Viridiplantae</taxon>
        <taxon>Streptophyta</taxon>
        <taxon>Embryophyta</taxon>
        <taxon>Tracheophyta</taxon>
        <taxon>Spermatophyta</taxon>
        <taxon>Magnoliopsida</taxon>
        <taxon>Liliopsida</taxon>
        <taxon>Dioscoreales</taxon>
        <taxon>Dioscoreaceae</taxon>
        <taxon>Dioscorea</taxon>
    </lineage>
</organism>
<proteinExistence type="predicted"/>
<dbReference type="Proteomes" id="UP001085076">
    <property type="component" value="Miscellaneous, Linkage group lg07"/>
</dbReference>
<gene>
    <name evidence="2" type="ORF">J5N97_025247</name>
</gene>
<accession>A0A9D5C8J6</accession>
<dbReference type="AlphaFoldDB" id="A0A9D5C8J6"/>
<evidence type="ECO:0000256" key="1">
    <source>
        <dbReference type="SAM" id="MobiDB-lite"/>
    </source>
</evidence>
<evidence type="ECO:0000313" key="3">
    <source>
        <dbReference type="Proteomes" id="UP001085076"/>
    </source>
</evidence>
<protein>
    <submittedName>
        <fullName evidence="2">Uncharacterized protein</fullName>
    </submittedName>
</protein>
<feature type="compositionally biased region" description="Polar residues" evidence="1">
    <location>
        <begin position="77"/>
        <end position="102"/>
    </location>
</feature>
<dbReference type="EMBL" id="JAGGNH010000007">
    <property type="protein sequence ID" value="KAJ0968330.1"/>
    <property type="molecule type" value="Genomic_DNA"/>
</dbReference>
<reference evidence="2" key="1">
    <citation type="submission" date="2021-03" db="EMBL/GenBank/DDBJ databases">
        <authorList>
            <person name="Li Z."/>
            <person name="Yang C."/>
        </authorList>
    </citation>
    <scope>NUCLEOTIDE SEQUENCE</scope>
    <source>
        <strain evidence="2">Dzin_1.0</strain>
        <tissue evidence="2">Leaf</tissue>
    </source>
</reference>